<comment type="similarity">
    <text evidence="1">Belongs to the peptidase A1 family.</text>
</comment>
<dbReference type="AlphaFoldDB" id="A0A8H3AHF5"/>
<dbReference type="Proteomes" id="UP000663826">
    <property type="component" value="Unassembled WGS sequence"/>
</dbReference>
<dbReference type="EMBL" id="CAJMWQ010000980">
    <property type="protein sequence ID" value="CAE6421536.1"/>
    <property type="molecule type" value="Genomic_DNA"/>
</dbReference>
<dbReference type="GO" id="GO:0006508">
    <property type="term" value="P:proteolysis"/>
    <property type="evidence" value="ECO:0007669"/>
    <property type="project" value="InterPro"/>
</dbReference>
<evidence type="ECO:0000259" key="3">
    <source>
        <dbReference type="PROSITE" id="PS51767"/>
    </source>
</evidence>
<dbReference type="CDD" id="cd05471">
    <property type="entry name" value="pepsin_like"/>
    <property type="match status" value="1"/>
</dbReference>
<feature type="domain" description="Peptidase A1" evidence="3">
    <location>
        <begin position="21"/>
        <end position="340"/>
    </location>
</feature>
<evidence type="ECO:0000256" key="1">
    <source>
        <dbReference type="ARBA" id="ARBA00007447"/>
    </source>
</evidence>
<evidence type="ECO:0000313" key="5">
    <source>
        <dbReference type="Proteomes" id="UP000663826"/>
    </source>
</evidence>
<sequence>MVTNGVFELSIGFGQGRHDDQYATVDGVFDGQSMPLLLDTGSSDTFIASDKCTVCDSYNTFEIKPTTNISDKEFGTIVGEGSVSGPMAFLDTDLGGLVLTQQPIGLVNYSVSHQYQNHSFSGLFGLAQLNISRLWYFDQEYPVLTTAIQKNKLETPMVGLSLPRWGDASRQTGKLTLGGIDPSVPSESIHYVDTVNVANYNYDGFPLTRQFWNANITSLRFNGQDIPLFGALQEGLAIGLLDTGASDVMCRPGSFDAIVSAINGTKHSNGHDVFIECDKPQVMEFQFGQVLTHIMSAATYTVLDYVNSDFQPQPRVGLASITNLNQALKDFPSKWQTRMV</sequence>
<proteinExistence type="inferred from homology"/>
<dbReference type="InterPro" id="IPR001461">
    <property type="entry name" value="Aspartic_peptidase_A1"/>
</dbReference>
<dbReference type="InterPro" id="IPR001969">
    <property type="entry name" value="Aspartic_peptidase_AS"/>
</dbReference>
<reference evidence="4" key="1">
    <citation type="submission" date="2021-01" db="EMBL/GenBank/DDBJ databases">
        <authorList>
            <person name="Kaushik A."/>
        </authorList>
    </citation>
    <scope>NUCLEOTIDE SEQUENCE</scope>
    <source>
        <strain evidence="4">AG1-1B</strain>
    </source>
</reference>
<dbReference type="Pfam" id="PF00026">
    <property type="entry name" value="Asp"/>
    <property type="match status" value="1"/>
</dbReference>
<name>A0A8H3AHF5_9AGAM</name>
<evidence type="ECO:0000313" key="4">
    <source>
        <dbReference type="EMBL" id="CAE6421536.1"/>
    </source>
</evidence>
<keyword evidence="2" id="KW-0645">Protease</keyword>
<dbReference type="PANTHER" id="PTHR47966:SF74">
    <property type="entry name" value="AGR407CP"/>
    <property type="match status" value="1"/>
</dbReference>
<dbReference type="SUPFAM" id="SSF50630">
    <property type="entry name" value="Acid proteases"/>
    <property type="match status" value="1"/>
</dbReference>
<dbReference type="InterPro" id="IPR033121">
    <property type="entry name" value="PEPTIDASE_A1"/>
</dbReference>
<evidence type="ECO:0000256" key="2">
    <source>
        <dbReference type="ARBA" id="ARBA00022750"/>
    </source>
</evidence>
<keyword evidence="2" id="KW-0378">Hydrolase</keyword>
<keyword evidence="2" id="KW-0064">Aspartyl protease</keyword>
<dbReference type="InterPro" id="IPR034164">
    <property type="entry name" value="Pepsin-like_dom"/>
</dbReference>
<dbReference type="PANTHER" id="PTHR47966">
    <property type="entry name" value="BETA-SITE APP-CLEAVING ENZYME, ISOFORM A-RELATED"/>
    <property type="match status" value="1"/>
</dbReference>
<dbReference type="PROSITE" id="PS00141">
    <property type="entry name" value="ASP_PROTEASE"/>
    <property type="match status" value="1"/>
</dbReference>
<organism evidence="4 5">
    <name type="scientific">Rhizoctonia solani</name>
    <dbReference type="NCBI Taxonomy" id="456999"/>
    <lineage>
        <taxon>Eukaryota</taxon>
        <taxon>Fungi</taxon>
        <taxon>Dikarya</taxon>
        <taxon>Basidiomycota</taxon>
        <taxon>Agaricomycotina</taxon>
        <taxon>Agaricomycetes</taxon>
        <taxon>Cantharellales</taxon>
        <taxon>Ceratobasidiaceae</taxon>
        <taxon>Rhizoctonia</taxon>
    </lineage>
</organism>
<dbReference type="Gene3D" id="2.40.70.10">
    <property type="entry name" value="Acid Proteases"/>
    <property type="match status" value="2"/>
</dbReference>
<protein>
    <recommendedName>
        <fullName evidence="3">Peptidase A1 domain-containing protein</fullName>
    </recommendedName>
</protein>
<accession>A0A8H3AHF5</accession>
<dbReference type="PROSITE" id="PS51767">
    <property type="entry name" value="PEPTIDASE_A1"/>
    <property type="match status" value="1"/>
</dbReference>
<comment type="caution">
    <text evidence="4">The sequence shown here is derived from an EMBL/GenBank/DDBJ whole genome shotgun (WGS) entry which is preliminary data.</text>
</comment>
<dbReference type="InterPro" id="IPR021109">
    <property type="entry name" value="Peptidase_aspartic_dom_sf"/>
</dbReference>
<dbReference type="GO" id="GO:0004190">
    <property type="term" value="F:aspartic-type endopeptidase activity"/>
    <property type="evidence" value="ECO:0007669"/>
    <property type="project" value="UniProtKB-KW"/>
</dbReference>
<gene>
    <name evidence="4" type="ORF">RDB_LOCUS49985</name>
</gene>